<dbReference type="GO" id="GO:0006260">
    <property type="term" value="P:DNA replication"/>
    <property type="evidence" value="ECO:0007669"/>
    <property type="project" value="UniProtKB-UniRule"/>
</dbReference>
<dbReference type="SUPFAM" id="SSF58104">
    <property type="entry name" value="Methyl-accepting chemotaxis protein (MCP) signaling domain"/>
    <property type="match status" value="1"/>
</dbReference>
<feature type="coiled-coil region" evidence="6">
    <location>
        <begin position="288"/>
        <end position="469"/>
    </location>
</feature>
<accession>A0A1M5T464</accession>
<comment type="domain">
    <text evidence="6">Contains large globular domains required for ATP hydrolysis at each terminus and a third globular domain forming a flexible hinge near the middle of the molecule. These domains are separated by coiled-coil structures.</text>
</comment>
<reference evidence="9" key="1">
    <citation type="submission" date="2016-11" db="EMBL/GenBank/DDBJ databases">
        <authorList>
            <person name="Varghese N."/>
            <person name="Submissions S."/>
        </authorList>
    </citation>
    <scope>NUCLEOTIDE SEQUENCE [LARGE SCALE GENOMIC DNA]</scope>
    <source>
        <strain evidence="9">DSM 15807</strain>
    </source>
</reference>
<dbReference type="EMBL" id="FQXN01000004">
    <property type="protein sequence ID" value="SHH45498.1"/>
    <property type="molecule type" value="Genomic_DNA"/>
</dbReference>
<keyword evidence="2 6" id="KW-0547">Nucleotide-binding</keyword>
<dbReference type="Pfam" id="PF02463">
    <property type="entry name" value="SMC_N"/>
    <property type="match status" value="1"/>
</dbReference>
<dbReference type="GO" id="GO:0005737">
    <property type="term" value="C:cytoplasm"/>
    <property type="evidence" value="ECO:0007669"/>
    <property type="project" value="UniProtKB-SubCell"/>
</dbReference>
<keyword evidence="3 6" id="KW-0067">ATP-binding</keyword>
<evidence type="ECO:0000256" key="3">
    <source>
        <dbReference type="ARBA" id="ARBA00022840"/>
    </source>
</evidence>
<keyword evidence="5 6" id="KW-0238">DNA-binding</keyword>
<evidence type="ECO:0000256" key="5">
    <source>
        <dbReference type="ARBA" id="ARBA00023125"/>
    </source>
</evidence>
<evidence type="ECO:0000313" key="8">
    <source>
        <dbReference type="EMBL" id="SHH45498.1"/>
    </source>
</evidence>
<dbReference type="InterPro" id="IPR003395">
    <property type="entry name" value="RecF/RecN/SMC_N"/>
</dbReference>
<dbReference type="InterPro" id="IPR011890">
    <property type="entry name" value="SMC_prok"/>
</dbReference>
<dbReference type="Pfam" id="PF06470">
    <property type="entry name" value="SMC_hinge"/>
    <property type="match status" value="1"/>
</dbReference>
<evidence type="ECO:0000313" key="9">
    <source>
        <dbReference type="Proteomes" id="UP000242592"/>
    </source>
</evidence>
<dbReference type="Gene3D" id="1.10.287.1490">
    <property type="match status" value="1"/>
</dbReference>
<dbReference type="GO" id="GO:0005694">
    <property type="term" value="C:chromosome"/>
    <property type="evidence" value="ECO:0007669"/>
    <property type="project" value="InterPro"/>
</dbReference>
<dbReference type="SMART" id="SM00968">
    <property type="entry name" value="SMC_hinge"/>
    <property type="match status" value="1"/>
</dbReference>
<dbReference type="GO" id="GO:0005524">
    <property type="term" value="F:ATP binding"/>
    <property type="evidence" value="ECO:0007669"/>
    <property type="project" value="UniProtKB-UniRule"/>
</dbReference>
<feature type="domain" description="SMC hinge" evidence="7">
    <location>
        <begin position="512"/>
        <end position="630"/>
    </location>
</feature>
<comment type="function">
    <text evidence="6">Required for chromosome condensation and partitioning.</text>
</comment>
<dbReference type="PIRSF" id="PIRSF005719">
    <property type="entry name" value="SMC"/>
    <property type="match status" value="1"/>
</dbReference>
<dbReference type="InterPro" id="IPR024704">
    <property type="entry name" value="SMC"/>
</dbReference>
<dbReference type="GO" id="GO:0003677">
    <property type="term" value="F:DNA binding"/>
    <property type="evidence" value="ECO:0007669"/>
    <property type="project" value="UniProtKB-UniRule"/>
</dbReference>
<dbReference type="AlphaFoldDB" id="A0A1M5T464"/>
<proteinExistence type="inferred from homology"/>
<organism evidence="8 9">
    <name type="scientific">Thermosipho atlanticus DSM 15807</name>
    <dbReference type="NCBI Taxonomy" id="1123380"/>
    <lineage>
        <taxon>Bacteria</taxon>
        <taxon>Thermotogati</taxon>
        <taxon>Thermotogota</taxon>
        <taxon>Thermotogae</taxon>
        <taxon>Thermotogales</taxon>
        <taxon>Fervidobacteriaceae</taxon>
        <taxon>Thermosipho</taxon>
    </lineage>
</organism>
<dbReference type="STRING" id="1123380.SAMN02745199_1157"/>
<feature type="coiled-coil region" evidence="6">
    <location>
        <begin position="165"/>
        <end position="252"/>
    </location>
</feature>
<dbReference type="GO" id="GO:0016887">
    <property type="term" value="F:ATP hydrolysis activity"/>
    <property type="evidence" value="ECO:0007669"/>
    <property type="project" value="InterPro"/>
</dbReference>
<sequence length="1160" mass="135573">MSVKLKKIYLKGFKSFAYPTTLPISPDITVIVGPNGSGKSNIVEAIQWAFGEHSLKELRATDKSDVIFKGSDKIRPARSAYVELTFDFDGKEIKIARELTIEGNSTYYINGDVARLKDIKQLFKSTGMFSIVGQGKIERIVTSSPQDIRKLIEDAAGTSVYLDRKKEALGKLAGTEANLERLKDILYEIGKNKRSLYIKAKKAEKYLEYEKELEQLKEKYYGGIFYHESNLLKKLEEERTTKKEHLKEKIQKLAKIESRWSILREEFNEISKEMESFTDLLESHKQRQNQLLELRNTLINKLNELKSNYVEKTSKIDSLKDEKERLGKREEEISLIMDSLKKEIQDKERILASIEEERNLLTSKYSEKEMEFLKKKGEFDELEKKANKLENERNSIYDSQRDFRERLDMIIEQLESKKSRYQELDGEISELSENANKYDEKTKRLLEELENTKNQIRDLTSQREYLKEEFEKILHRKKEIISEISILEKQLNEYQGFSHAVKKVFEIKEQFEGIIDVVANLIETPEKYVEAIEALLGGALQHIVVDTADNAKKILEFAKEKRIGRVTVVPLDLINRNVRSVKLPDEKGVYGFARELVRINKIRESKEKLLEYLFGNDIVVENIDIAIKIKKKSKVGRIATLEGDIVSNQGSMTGGKYENTHSFLARKNLIEKLKEEHKDIEKVEKEIQEKIKGLKAEIDELRDYADTINSELMEYTSKSNSAKRMLQELLKTHSELSKEVENFEKLKREYELRIRGIEERKESLNKEIVEIGEQMKKLKKELENFNKEIFEDREKLDEINEKYADYQTEVRGLYERKIQYESEIKRIHEREKEIDNKISEMMLETKRIKEEMNKFQELIDENEKELQALKAETDELFSSINYKKSGKEGKIKEMENLEKEMESLREETEKIREELHNLELKIQEKKLKIENIPEEYRKEVKLDVDELDELRKKIENFENKIKYIGPVDLGAQEEYERVSKEYDELETQKKDLEEAKKKLVELIERTDEEARQVFLKTFNIVNNAFKKYVEQLFYGGTGIIKIMDKDNLLESGIEIIISKGRGRSQKLQLLSGGEKALVGLALLMALLEAQPSAFYVLDEADAPLDEYNSERFKRLLKSSEAQFIVVTHNKIVMEAADIMLGVTKNNDVSNIVPVRLEEVI</sequence>
<feature type="binding site" evidence="6">
    <location>
        <begin position="34"/>
        <end position="41"/>
    </location>
    <ligand>
        <name>ATP</name>
        <dbReference type="ChEBI" id="CHEBI:30616"/>
    </ligand>
</feature>
<dbReference type="Gene3D" id="3.40.50.300">
    <property type="entry name" value="P-loop containing nucleotide triphosphate hydrolases"/>
    <property type="match status" value="2"/>
</dbReference>
<dbReference type="Proteomes" id="UP000242592">
    <property type="component" value="Unassembled WGS sequence"/>
</dbReference>
<dbReference type="OrthoDB" id="9808768at2"/>
<comment type="subunit">
    <text evidence="6">Homodimer.</text>
</comment>
<comment type="similarity">
    <text evidence="6">Belongs to the SMC family.</text>
</comment>
<dbReference type="Gene3D" id="3.30.70.1620">
    <property type="match status" value="1"/>
</dbReference>
<feature type="coiled-coil region" evidence="6">
    <location>
        <begin position="845"/>
        <end position="1012"/>
    </location>
</feature>
<dbReference type="SUPFAM" id="SSF75553">
    <property type="entry name" value="Smc hinge domain"/>
    <property type="match status" value="1"/>
</dbReference>
<dbReference type="NCBIfam" id="TIGR02168">
    <property type="entry name" value="SMC_prok_B"/>
    <property type="match status" value="1"/>
</dbReference>
<dbReference type="GO" id="GO:0030261">
    <property type="term" value="P:chromosome condensation"/>
    <property type="evidence" value="ECO:0007669"/>
    <property type="project" value="InterPro"/>
</dbReference>
<protein>
    <recommendedName>
        <fullName evidence="6">Chromosome partition protein Smc</fullName>
    </recommendedName>
</protein>
<dbReference type="Gene3D" id="1.20.1060.20">
    <property type="match status" value="1"/>
</dbReference>
<dbReference type="InterPro" id="IPR010935">
    <property type="entry name" value="SMC_hinge"/>
</dbReference>
<evidence type="ECO:0000256" key="1">
    <source>
        <dbReference type="ARBA" id="ARBA00022490"/>
    </source>
</evidence>
<dbReference type="HAMAP" id="MF_01894">
    <property type="entry name" value="Smc_prok"/>
    <property type="match status" value="1"/>
</dbReference>
<dbReference type="GO" id="GO:0007059">
    <property type="term" value="P:chromosome segregation"/>
    <property type="evidence" value="ECO:0007669"/>
    <property type="project" value="UniProtKB-UniRule"/>
</dbReference>
<dbReference type="InterPro" id="IPR036277">
    <property type="entry name" value="SMC_hinge_sf"/>
</dbReference>
<keyword evidence="4 6" id="KW-0175">Coiled coil</keyword>
<gene>
    <name evidence="6" type="primary">smc</name>
    <name evidence="8" type="ORF">SAMN02745199_1157</name>
</gene>
<comment type="subcellular location">
    <subcellularLocation>
        <location evidence="6">Cytoplasm</location>
    </subcellularLocation>
</comment>
<keyword evidence="9" id="KW-1185">Reference proteome</keyword>
<evidence type="ECO:0000256" key="2">
    <source>
        <dbReference type="ARBA" id="ARBA00022741"/>
    </source>
</evidence>
<feature type="coiled-coil region" evidence="6">
    <location>
        <begin position="666"/>
        <end position="816"/>
    </location>
</feature>
<evidence type="ECO:0000256" key="4">
    <source>
        <dbReference type="ARBA" id="ARBA00023054"/>
    </source>
</evidence>
<evidence type="ECO:0000256" key="6">
    <source>
        <dbReference type="HAMAP-Rule" id="MF_01894"/>
    </source>
</evidence>
<keyword evidence="1 6" id="KW-0963">Cytoplasm</keyword>
<dbReference type="PANTHER" id="PTHR43977">
    <property type="entry name" value="STRUCTURAL MAINTENANCE OF CHROMOSOMES PROTEIN 3"/>
    <property type="match status" value="1"/>
</dbReference>
<dbReference type="InterPro" id="IPR027417">
    <property type="entry name" value="P-loop_NTPase"/>
</dbReference>
<evidence type="ECO:0000259" key="7">
    <source>
        <dbReference type="SMART" id="SM00968"/>
    </source>
</evidence>
<dbReference type="GO" id="GO:0007062">
    <property type="term" value="P:sister chromatid cohesion"/>
    <property type="evidence" value="ECO:0007669"/>
    <property type="project" value="InterPro"/>
</dbReference>
<dbReference type="SUPFAM" id="SSF52540">
    <property type="entry name" value="P-loop containing nucleoside triphosphate hydrolases"/>
    <property type="match status" value="1"/>
</dbReference>
<name>A0A1M5T464_9BACT</name>
<dbReference type="RefSeq" id="WP_073073128.1">
    <property type="nucleotide sequence ID" value="NZ_FQXN01000004.1"/>
</dbReference>